<feature type="chain" id="PRO_5045128286" description="peptidylprolyl isomerase" evidence="7">
    <location>
        <begin position="22"/>
        <end position="340"/>
    </location>
</feature>
<dbReference type="Gene3D" id="1.10.4030.10">
    <property type="entry name" value="Porin chaperone SurA, peptide-binding domain"/>
    <property type="match status" value="1"/>
</dbReference>
<comment type="catalytic activity">
    <reaction evidence="1">
        <text>[protein]-peptidylproline (omega=180) = [protein]-peptidylproline (omega=0)</text>
        <dbReference type="Rhea" id="RHEA:16237"/>
        <dbReference type="Rhea" id="RHEA-COMP:10747"/>
        <dbReference type="Rhea" id="RHEA-COMP:10748"/>
        <dbReference type="ChEBI" id="CHEBI:83833"/>
        <dbReference type="ChEBI" id="CHEBI:83834"/>
        <dbReference type="EC" id="5.2.1.8"/>
    </reaction>
</comment>
<keyword evidence="5 6" id="KW-0413">Isomerase</keyword>
<organism evidence="9 10">
    <name type="scientific">Clostridium algifaecis</name>
    <dbReference type="NCBI Taxonomy" id="1472040"/>
    <lineage>
        <taxon>Bacteria</taxon>
        <taxon>Bacillati</taxon>
        <taxon>Bacillota</taxon>
        <taxon>Clostridia</taxon>
        <taxon>Eubacteriales</taxon>
        <taxon>Clostridiaceae</taxon>
        <taxon>Clostridium</taxon>
    </lineage>
</organism>
<dbReference type="Proteomes" id="UP001519307">
    <property type="component" value="Unassembled WGS sequence"/>
</dbReference>
<dbReference type="InterPro" id="IPR023058">
    <property type="entry name" value="PPIase_PpiC_CS"/>
</dbReference>
<evidence type="ECO:0000313" key="10">
    <source>
        <dbReference type="Proteomes" id="UP001519307"/>
    </source>
</evidence>
<dbReference type="SUPFAM" id="SSF54534">
    <property type="entry name" value="FKBP-like"/>
    <property type="match status" value="1"/>
</dbReference>
<dbReference type="PROSITE" id="PS01096">
    <property type="entry name" value="PPIC_PPIASE_1"/>
    <property type="match status" value="1"/>
</dbReference>
<evidence type="ECO:0000256" key="7">
    <source>
        <dbReference type="SAM" id="SignalP"/>
    </source>
</evidence>
<dbReference type="InterPro" id="IPR050245">
    <property type="entry name" value="PrsA_foldase"/>
</dbReference>
<dbReference type="SUPFAM" id="SSF109998">
    <property type="entry name" value="Triger factor/SurA peptide-binding domain-like"/>
    <property type="match status" value="1"/>
</dbReference>
<evidence type="ECO:0000256" key="5">
    <source>
        <dbReference type="ARBA" id="ARBA00023235"/>
    </source>
</evidence>
<dbReference type="InterPro" id="IPR000297">
    <property type="entry name" value="PPIase_PpiC"/>
</dbReference>
<protein>
    <recommendedName>
        <fullName evidence="2">peptidylprolyl isomerase</fullName>
        <ecNumber evidence="2">5.2.1.8</ecNumber>
    </recommendedName>
</protein>
<dbReference type="Gene3D" id="3.10.50.40">
    <property type="match status" value="1"/>
</dbReference>
<dbReference type="PROSITE" id="PS51257">
    <property type="entry name" value="PROKAR_LIPOPROTEIN"/>
    <property type="match status" value="1"/>
</dbReference>
<accession>A0ABS4KWZ6</accession>
<evidence type="ECO:0000256" key="6">
    <source>
        <dbReference type="PROSITE-ProRule" id="PRU00278"/>
    </source>
</evidence>
<feature type="domain" description="PpiC" evidence="8">
    <location>
        <begin position="199"/>
        <end position="290"/>
    </location>
</feature>
<comment type="caution">
    <text evidence="9">The sequence shown here is derived from an EMBL/GenBank/DDBJ whole genome shotgun (WGS) entry which is preliminary data.</text>
</comment>
<dbReference type="NCBIfam" id="NF000809">
    <property type="entry name" value="PRK00059.1"/>
    <property type="match status" value="1"/>
</dbReference>
<dbReference type="InterPro" id="IPR046357">
    <property type="entry name" value="PPIase_dom_sf"/>
</dbReference>
<evidence type="ECO:0000256" key="3">
    <source>
        <dbReference type="ARBA" id="ARBA00022729"/>
    </source>
</evidence>
<evidence type="ECO:0000313" key="9">
    <source>
        <dbReference type="EMBL" id="MBP2033936.1"/>
    </source>
</evidence>
<keyword evidence="10" id="KW-1185">Reference proteome</keyword>
<feature type="signal peptide" evidence="7">
    <location>
        <begin position="1"/>
        <end position="21"/>
    </location>
</feature>
<evidence type="ECO:0000259" key="8">
    <source>
        <dbReference type="PROSITE" id="PS50198"/>
    </source>
</evidence>
<dbReference type="GO" id="GO:0003755">
    <property type="term" value="F:peptidyl-prolyl cis-trans isomerase activity"/>
    <property type="evidence" value="ECO:0007669"/>
    <property type="project" value="UniProtKB-EC"/>
</dbReference>
<evidence type="ECO:0000256" key="1">
    <source>
        <dbReference type="ARBA" id="ARBA00000971"/>
    </source>
</evidence>
<dbReference type="EC" id="5.2.1.8" evidence="2"/>
<dbReference type="PANTHER" id="PTHR47245:SF1">
    <property type="entry name" value="FOLDASE PROTEIN PRSA"/>
    <property type="match status" value="1"/>
</dbReference>
<dbReference type="PROSITE" id="PS50198">
    <property type="entry name" value="PPIC_PPIASE_2"/>
    <property type="match status" value="1"/>
</dbReference>
<reference evidence="9 10" key="1">
    <citation type="submission" date="2021-03" db="EMBL/GenBank/DDBJ databases">
        <title>Genomic Encyclopedia of Type Strains, Phase IV (KMG-IV): sequencing the most valuable type-strain genomes for metagenomic binning, comparative biology and taxonomic classification.</title>
        <authorList>
            <person name="Goeker M."/>
        </authorList>
    </citation>
    <scope>NUCLEOTIDE SEQUENCE [LARGE SCALE GENOMIC DNA]</scope>
    <source>
        <strain evidence="9 10">DSM 28783</strain>
    </source>
</reference>
<dbReference type="RefSeq" id="WP_342590031.1">
    <property type="nucleotide sequence ID" value="NZ_JAGGLM010000026.1"/>
</dbReference>
<keyword evidence="3 7" id="KW-0732">Signal</keyword>
<name>A0ABS4KWZ6_9CLOT</name>
<evidence type="ECO:0000256" key="4">
    <source>
        <dbReference type="ARBA" id="ARBA00023110"/>
    </source>
</evidence>
<evidence type="ECO:0000256" key="2">
    <source>
        <dbReference type="ARBA" id="ARBA00013194"/>
    </source>
</evidence>
<gene>
    <name evidence="9" type="ORF">J2Z42_002649</name>
</gene>
<dbReference type="InterPro" id="IPR027304">
    <property type="entry name" value="Trigger_fact/SurA_dom_sf"/>
</dbReference>
<sequence length="340" mass="38487">MSKVKRILTAVFAITMAFSIAGCSMIEKTPEAIQKSAVAVVNGEKITREDLDKDPNTIQIIQQAKQQYGDDYAKNEEAVSAIKTQKEQILDNMITQKVLAQKAKELNLLPTDAKVKSDTETQIAKLKKQSFGNDETKFKETLAQQGFTEQSLKDMFITQIRNQEIQDNISKYLAKGIKITDKQIEDYYNKNKTKYTEKPDTMHLEHILVKTKADAEKVKKRLENEKFSDVAKDVSQDTATKDKGGDLGTITYGDSNYDAQFMAGAENLKKGEISDPIQSSFGWHIIKCIDKTEYPVQKLSKVKDKIKSQLEDTQKSTKFSQKSDEWKKAAKITKKESNIM</sequence>
<dbReference type="EMBL" id="JAGGLM010000026">
    <property type="protein sequence ID" value="MBP2033936.1"/>
    <property type="molecule type" value="Genomic_DNA"/>
</dbReference>
<dbReference type="Pfam" id="PF13624">
    <property type="entry name" value="SurA_N_3"/>
    <property type="match status" value="1"/>
</dbReference>
<dbReference type="PANTHER" id="PTHR47245">
    <property type="entry name" value="PEPTIDYLPROLYL ISOMERASE"/>
    <property type="match status" value="1"/>
</dbReference>
<dbReference type="Pfam" id="PF13145">
    <property type="entry name" value="Rotamase_2"/>
    <property type="match status" value="1"/>
</dbReference>
<proteinExistence type="predicted"/>
<keyword evidence="4 6" id="KW-0697">Rotamase</keyword>